<dbReference type="PROSITE" id="PS00108">
    <property type="entry name" value="PROTEIN_KINASE_ST"/>
    <property type="match status" value="1"/>
</dbReference>
<dbReference type="InterPro" id="IPR008271">
    <property type="entry name" value="Ser/Thr_kinase_AS"/>
</dbReference>
<feature type="repeat" description="WD" evidence="3">
    <location>
        <begin position="510"/>
        <end position="542"/>
    </location>
</feature>
<dbReference type="InterPro" id="IPR015943">
    <property type="entry name" value="WD40/YVTN_repeat-like_dom_sf"/>
</dbReference>
<dbReference type="InterPro" id="IPR020472">
    <property type="entry name" value="WD40_PAC1"/>
</dbReference>
<dbReference type="Gene3D" id="1.10.510.10">
    <property type="entry name" value="Transferase(Phosphotransferase) domain 1"/>
    <property type="match status" value="1"/>
</dbReference>
<comment type="caution">
    <text evidence="6">The sequence shown here is derived from an EMBL/GenBank/DDBJ whole genome shotgun (WGS) entry which is preliminary data.</text>
</comment>
<dbReference type="Gene3D" id="2.130.10.10">
    <property type="entry name" value="YVTN repeat-like/Quinoprotein amine dehydrogenase"/>
    <property type="match status" value="3"/>
</dbReference>
<dbReference type="Pfam" id="PF00069">
    <property type="entry name" value="Pkinase"/>
    <property type="match status" value="1"/>
</dbReference>
<feature type="repeat" description="WD" evidence="3">
    <location>
        <begin position="426"/>
        <end position="460"/>
    </location>
</feature>
<gene>
    <name evidence="6" type="ORF">PEBR_12593</name>
</gene>
<protein>
    <recommendedName>
        <fullName evidence="5">Protein kinase domain-containing protein</fullName>
    </recommendedName>
</protein>
<evidence type="ECO:0000259" key="5">
    <source>
        <dbReference type="PROSITE" id="PS50011"/>
    </source>
</evidence>
<dbReference type="Proteomes" id="UP000190744">
    <property type="component" value="Unassembled WGS sequence"/>
</dbReference>
<feature type="repeat" description="WD" evidence="3">
    <location>
        <begin position="378"/>
        <end position="419"/>
    </location>
</feature>
<dbReference type="PROSITE" id="PS50082">
    <property type="entry name" value="WD_REPEATS_2"/>
    <property type="match status" value="6"/>
</dbReference>
<keyword evidence="1 3" id="KW-0853">WD repeat</keyword>
<dbReference type="SMART" id="SM00220">
    <property type="entry name" value="S_TKc"/>
    <property type="match status" value="1"/>
</dbReference>
<dbReference type="SUPFAM" id="SSF50978">
    <property type="entry name" value="WD40 repeat-like"/>
    <property type="match status" value="1"/>
</dbReference>
<reference evidence="7" key="1">
    <citation type="submission" date="2015-09" db="EMBL/GenBank/DDBJ databases">
        <authorList>
            <person name="Fill T.P."/>
            <person name="Baretta J.F."/>
            <person name="de Almeida L.G."/>
            <person name="Rocha M."/>
            <person name="de Souza D.H."/>
            <person name="Malavazi I."/>
            <person name="Cerdeira L.T."/>
            <person name="Hong H."/>
            <person name="Samborskyy M."/>
            <person name="de Vasconcelos A.T."/>
            <person name="Leadlay P."/>
            <person name="Rodrigues-Filho E."/>
        </authorList>
    </citation>
    <scope>NUCLEOTIDE SEQUENCE [LARGE SCALE GENOMIC DNA]</scope>
    <source>
        <strain evidence="7">LaBioMMi 136</strain>
    </source>
</reference>
<dbReference type="InterPro" id="IPR036322">
    <property type="entry name" value="WD40_repeat_dom_sf"/>
</dbReference>
<dbReference type="PANTHER" id="PTHR19848:SF8">
    <property type="entry name" value="F-BOX AND WD REPEAT DOMAIN CONTAINING 7"/>
    <property type="match status" value="1"/>
</dbReference>
<organism evidence="6 7">
    <name type="scientific">Penicillium brasilianum</name>
    <dbReference type="NCBI Taxonomy" id="104259"/>
    <lineage>
        <taxon>Eukaryota</taxon>
        <taxon>Fungi</taxon>
        <taxon>Dikarya</taxon>
        <taxon>Ascomycota</taxon>
        <taxon>Pezizomycotina</taxon>
        <taxon>Eurotiomycetes</taxon>
        <taxon>Eurotiomycetidae</taxon>
        <taxon>Eurotiales</taxon>
        <taxon>Aspergillaceae</taxon>
        <taxon>Penicillium</taxon>
    </lineage>
</organism>
<dbReference type="CDD" id="cd00180">
    <property type="entry name" value="PKc"/>
    <property type="match status" value="1"/>
</dbReference>
<evidence type="ECO:0000256" key="2">
    <source>
        <dbReference type="ARBA" id="ARBA00022737"/>
    </source>
</evidence>
<dbReference type="InterPro" id="IPR001680">
    <property type="entry name" value="WD40_rpt"/>
</dbReference>
<name>A0A1S9RSR5_PENBI</name>
<dbReference type="PROSITE" id="PS00678">
    <property type="entry name" value="WD_REPEATS_1"/>
    <property type="match status" value="1"/>
</dbReference>
<feature type="repeat" description="WD" evidence="3">
    <location>
        <begin position="594"/>
        <end position="628"/>
    </location>
</feature>
<dbReference type="AlphaFoldDB" id="A0A1S9RSR5"/>
<dbReference type="InterPro" id="IPR011009">
    <property type="entry name" value="Kinase-like_dom_sf"/>
</dbReference>
<dbReference type="InterPro" id="IPR000719">
    <property type="entry name" value="Prot_kinase_dom"/>
</dbReference>
<evidence type="ECO:0000313" key="6">
    <source>
        <dbReference type="EMBL" id="OOQ88545.1"/>
    </source>
</evidence>
<dbReference type="SUPFAM" id="SSF56112">
    <property type="entry name" value="Protein kinase-like (PK-like)"/>
    <property type="match status" value="1"/>
</dbReference>
<dbReference type="GO" id="GO:0004672">
    <property type="term" value="F:protein kinase activity"/>
    <property type="evidence" value="ECO:0007669"/>
    <property type="project" value="InterPro"/>
</dbReference>
<dbReference type="SMART" id="SM00320">
    <property type="entry name" value="WD40"/>
    <property type="match status" value="7"/>
</dbReference>
<keyword evidence="2" id="KW-0677">Repeat</keyword>
<dbReference type="CDD" id="cd00200">
    <property type="entry name" value="WD40"/>
    <property type="match status" value="1"/>
</dbReference>
<proteinExistence type="predicted"/>
<evidence type="ECO:0000256" key="1">
    <source>
        <dbReference type="ARBA" id="ARBA00022574"/>
    </source>
</evidence>
<dbReference type="PROSITE" id="PS50294">
    <property type="entry name" value="WD_REPEATS_REGION"/>
    <property type="match status" value="4"/>
</dbReference>
<dbReference type="Pfam" id="PF00400">
    <property type="entry name" value="WD40"/>
    <property type="match status" value="6"/>
</dbReference>
<feature type="region of interest" description="Disordered" evidence="4">
    <location>
        <begin position="294"/>
        <end position="321"/>
    </location>
</feature>
<evidence type="ECO:0000256" key="3">
    <source>
        <dbReference type="PROSITE-ProRule" id="PRU00221"/>
    </source>
</evidence>
<feature type="domain" description="Protein kinase" evidence="5">
    <location>
        <begin position="44"/>
        <end position="326"/>
    </location>
</feature>
<dbReference type="PANTHER" id="PTHR19848">
    <property type="entry name" value="WD40 REPEAT PROTEIN"/>
    <property type="match status" value="1"/>
</dbReference>
<dbReference type="PRINTS" id="PR00320">
    <property type="entry name" value="GPROTEINBRPT"/>
</dbReference>
<feature type="repeat" description="WD" evidence="3">
    <location>
        <begin position="552"/>
        <end position="593"/>
    </location>
</feature>
<evidence type="ECO:0000256" key="4">
    <source>
        <dbReference type="SAM" id="MobiDB-lite"/>
    </source>
</evidence>
<sequence>MARMRDLIRDSKLETEFLLDETFHRFQESDPISGRRLVTRSEHWRRQKRIGFGGFGSVWLEICNKGGRQDHRNQDGRAVRAVKQIDMDMQFGSIDYSRELEAIAKFSHSRYERCFVKLFGWYEAPGQLFIAMEYLELGDLFTYLYRKPPIPPLSEMEAKELAYQILEGLNMMHENGFAHQDLKPNNILIKSHPPNEWWIKLADFGLTKRIDEAYGQSTRDFQGTPRYCAPELWGYIARGSAYATDIWALGEIVSEILTKKPTFTNPGQLSTYINQQQFPVAQLATAGIISDNTPPPTQQFASWNTKPSPRGRSPVVGRTDSVLPRVEERSRAKPQVLKSHSHDVQTVAFSPDDRMLVSDSNNKAVRLSDPASALLQRTIKHSSAVFSMAFSPDGRLLACSCDDGTVRLWKTETGALHRALRVNASVSAVDFSPDGQLLACIALLGSVHIWDTATGALRENLQDTWCSSTVAFSRDGRCLASDHGNSVRLRDIAKIERPWNRMTGTLYQTLEGHSGSFQSVVFSPDGWALASGSHDNTVRVWDTAMGALRQILKGHSAGVYSVAFSPDGRLLVSGSLDKTVRLWDTATGALHQILAGHSDGVSSVASSPDGQLLASSSLNSTVRLWALS</sequence>
<feature type="repeat" description="WD" evidence="3">
    <location>
        <begin position="337"/>
        <end position="367"/>
    </location>
</feature>
<feature type="compositionally biased region" description="Polar residues" evidence="4">
    <location>
        <begin position="298"/>
        <end position="307"/>
    </location>
</feature>
<dbReference type="GO" id="GO:0005524">
    <property type="term" value="F:ATP binding"/>
    <property type="evidence" value="ECO:0007669"/>
    <property type="project" value="InterPro"/>
</dbReference>
<dbReference type="EMBL" id="LJBN01000118">
    <property type="protein sequence ID" value="OOQ88545.1"/>
    <property type="molecule type" value="Genomic_DNA"/>
</dbReference>
<accession>A0A1S9RSR5</accession>
<dbReference type="PROSITE" id="PS50011">
    <property type="entry name" value="PROTEIN_KINASE_DOM"/>
    <property type="match status" value="1"/>
</dbReference>
<evidence type="ECO:0000313" key="7">
    <source>
        <dbReference type="Proteomes" id="UP000190744"/>
    </source>
</evidence>
<dbReference type="InterPro" id="IPR019775">
    <property type="entry name" value="WD40_repeat_CS"/>
</dbReference>